<evidence type="ECO:0000313" key="1">
    <source>
        <dbReference type="EMBL" id="RDB03667.1"/>
    </source>
</evidence>
<dbReference type="Proteomes" id="UP000253141">
    <property type="component" value="Unassembled WGS sequence"/>
</dbReference>
<reference evidence="1 2" key="1">
    <citation type="submission" date="2018-07" db="EMBL/GenBank/DDBJ databases">
        <title>Genome analysis of Runella aurantiaca.</title>
        <authorList>
            <person name="Yang X."/>
        </authorList>
    </citation>
    <scope>NUCLEOTIDE SEQUENCE [LARGE SCALE GENOMIC DNA]</scope>
    <source>
        <strain evidence="1 2">YX9</strain>
    </source>
</reference>
<evidence type="ECO:0000313" key="2">
    <source>
        <dbReference type="Proteomes" id="UP000253141"/>
    </source>
</evidence>
<accession>A0A369I597</accession>
<dbReference type="EMBL" id="QPIW01000024">
    <property type="protein sequence ID" value="RDB03667.1"/>
    <property type="molecule type" value="Genomic_DNA"/>
</dbReference>
<name>A0A369I597_9BACT</name>
<proteinExistence type="predicted"/>
<protein>
    <submittedName>
        <fullName evidence="1">Uncharacterized protein</fullName>
    </submittedName>
</protein>
<keyword evidence="2" id="KW-1185">Reference proteome</keyword>
<dbReference type="AlphaFoldDB" id="A0A369I597"/>
<gene>
    <name evidence="1" type="ORF">DVG78_22425</name>
</gene>
<comment type="caution">
    <text evidence="1">The sequence shown here is derived from an EMBL/GenBank/DDBJ whole genome shotgun (WGS) entry which is preliminary data.</text>
</comment>
<sequence length="62" mass="7388">MRAANQWEISPIYYRIFPAQKGGFPVQKDLFLKYLCNDIGNAYFRTLTFKHLNFYKYALTSN</sequence>
<organism evidence="1 2">
    <name type="scientific">Runella aurantiaca</name>
    <dbReference type="NCBI Taxonomy" id="2282308"/>
    <lineage>
        <taxon>Bacteria</taxon>
        <taxon>Pseudomonadati</taxon>
        <taxon>Bacteroidota</taxon>
        <taxon>Cytophagia</taxon>
        <taxon>Cytophagales</taxon>
        <taxon>Spirosomataceae</taxon>
        <taxon>Runella</taxon>
    </lineage>
</organism>